<name>A0A5N6KZ67_9ROSI</name>
<evidence type="ECO:0000313" key="6">
    <source>
        <dbReference type="Proteomes" id="UP000327013"/>
    </source>
</evidence>
<dbReference type="InterPro" id="IPR036188">
    <property type="entry name" value="FAD/NAD-bd_sf"/>
</dbReference>
<keyword evidence="6" id="KW-1185">Reference proteome</keyword>
<feature type="domain" description="FAD-binding" evidence="4">
    <location>
        <begin position="119"/>
        <end position="330"/>
    </location>
</feature>
<comment type="caution">
    <text evidence="5">The sequence shown here is derived from an EMBL/GenBank/DDBJ whole genome shotgun (WGS) entry which is preliminary data.</text>
</comment>
<keyword evidence="2" id="KW-0274">FAD</keyword>
<dbReference type="PRINTS" id="PR00420">
    <property type="entry name" value="RNGMNOXGNASE"/>
</dbReference>
<dbReference type="Proteomes" id="UP000327013">
    <property type="component" value="Unassembled WGS sequence"/>
</dbReference>
<dbReference type="AlphaFoldDB" id="A0A5N6KZ67"/>
<dbReference type="PROSITE" id="PS51257">
    <property type="entry name" value="PROKAR_LIPOPROTEIN"/>
    <property type="match status" value="1"/>
</dbReference>
<dbReference type="SUPFAM" id="SSF51905">
    <property type="entry name" value="FAD/NAD(P)-binding domain"/>
    <property type="match status" value="1"/>
</dbReference>
<dbReference type="GO" id="GO:0071949">
    <property type="term" value="F:FAD binding"/>
    <property type="evidence" value="ECO:0007669"/>
    <property type="project" value="InterPro"/>
</dbReference>
<dbReference type="InterPro" id="IPR002938">
    <property type="entry name" value="FAD-bd"/>
</dbReference>
<keyword evidence="1" id="KW-0285">Flavoprotein</keyword>
<dbReference type="GO" id="GO:0044550">
    <property type="term" value="P:secondary metabolite biosynthetic process"/>
    <property type="evidence" value="ECO:0007669"/>
    <property type="project" value="TreeGrafter"/>
</dbReference>
<protein>
    <recommendedName>
        <fullName evidence="4">FAD-binding domain-containing protein</fullName>
    </recommendedName>
</protein>
<organism evidence="5 6">
    <name type="scientific">Carpinus fangiana</name>
    <dbReference type="NCBI Taxonomy" id="176857"/>
    <lineage>
        <taxon>Eukaryota</taxon>
        <taxon>Viridiplantae</taxon>
        <taxon>Streptophyta</taxon>
        <taxon>Embryophyta</taxon>
        <taxon>Tracheophyta</taxon>
        <taxon>Spermatophyta</taxon>
        <taxon>Magnoliopsida</taxon>
        <taxon>eudicotyledons</taxon>
        <taxon>Gunneridae</taxon>
        <taxon>Pentapetalae</taxon>
        <taxon>rosids</taxon>
        <taxon>fabids</taxon>
        <taxon>Fagales</taxon>
        <taxon>Betulaceae</taxon>
        <taxon>Carpinus</taxon>
    </lineage>
</organism>
<dbReference type="Gene3D" id="3.50.50.60">
    <property type="entry name" value="FAD/NAD(P)-binding domain"/>
    <property type="match status" value="1"/>
</dbReference>
<evidence type="ECO:0000256" key="2">
    <source>
        <dbReference type="ARBA" id="ARBA00022827"/>
    </source>
</evidence>
<dbReference type="EMBL" id="VIBQ01000017">
    <property type="protein sequence ID" value="KAB8360873.1"/>
    <property type="molecule type" value="Genomic_DNA"/>
</dbReference>
<dbReference type="PANTHER" id="PTHR46720">
    <property type="entry name" value="HYDROXYLASE, PUTATIVE (AFU_ORTHOLOGUE AFUA_3G01460)-RELATED"/>
    <property type="match status" value="1"/>
</dbReference>
<evidence type="ECO:0000313" key="5">
    <source>
        <dbReference type="EMBL" id="KAB8360873.1"/>
    </source>
</evidence>
<dbReference type="OrthoDB" id="2017387at2759"/>
<dbReference type="GO" id="GO:0016491">
    <property type="term" value="F:oxidoreductase activity"/>
    <property type="evidence" value="ECO:0007669"/>
    <property type="project" value="UniProtKB-KW"/>
</dbReference>
<evidence type="ECO:0000256" key="1">
    <source>
        <dbReference type="ARBA" id="ARBA00022630"/>
    </source>
</evidence>
<gene>
    <name evidence="5" type="ORF">FH972_024607</name>
</gene>
<evidence type="ECO:0000256" key="3">
    <source>
        <dbReference type="ARBA" id="ARBA00023002"/>
    </source>
</evidence>
<keyword evidence="3" id="KW-0560">Oxidoreductase</keyword>
<dbReference type="PANTHER" id="PTHR46720:SF3">
    <property type="entry name" value="FAD-BINDING DOMAIN-CONTAINING PROTEIN-RELATED"/>
    <property type="match status" value="1"/>
</dbReference>
<dbReference type="InterPro" id="IPR051104">
    <property type="entry name" value="FAD_monoxygenase"/>
</dbReference>
<proteinExistence type="predicted"/>
<sequence>MTAIRIAVIGGGLGGCTLANGLLKHPHIEFDVFEGSSAFKEQGLAVGLATNAQSALKKIGSDVHQSLEAAGGVATASTRIIMELLKPVPKHQLHVDKKLERIEQGAELLTLHFADGSTAQYHAVVGSDGIHSTVRKTVLADHPDAIEPFFTGFWDVRTAVPIEVAKDAKIVDPANPSETGWVGDGGFILHQFINNGELVGCIAAAAADESYDGTQWRNPVTKEKLAKALGDRGEFGESMIKILLDQPEPFAFSQYESAKAPTYSKGPVCLMGDAAHAMTPWQGSGAGTSIEDAMTLEFLLGKVTSPSQIPAAFRAYDEIRRPRTQKVVESSREVGAAFCGKDREMGVDVQKLSAGLQRKWDHIWSLDMDQHLADTSAAFERFKDKA</sequence>
<accession>A0A5N6KZ67</accession>
<reference evidence="5 6" key="1">
    <citation type="submission" date="2019-06" db="EMBL/GenBank/DDBJ databases">
        <title>A chromosomal-level reference genome of Carpinus fangiana (Coryloideae, Betulaceae).</title>
        <authorList>
            <person name="Yang X."/>
            <person name="Wang Z."/>
            <person name="Zhang L."/>
            <person name="Hao G."/>
            <person name="Liu J."/>
            <person name="Yang Y."/>
        </authorList>
    </citation>
    <scope>NUCLEOTIDE SEQUENCE [LARGE SCALE GENOMIC DNA]</scope>
    <source>
        <strain evidence="5">Cfa_2016G</strain>
        <tissue evidence="5">Leaf</tissue>
    </source>
</reference>
<evidence type="ECO:0000259" key="4">
    <source>
        <dbReference type="Pfam" id="PF01494"/>
    </source>
</evidence>
<dbReference type="Pfam" id="PF01494">
    <property type="entry name" value="FAD_binding_3"/>
    <property type="match status" value="1"/>
</dbReference>